<keyword evidence="2" id="KW-1185">Reference proteome</keyword>
<reference evidence="1 2" key="1">
    <citation type="submission" date="2018-12" db="EMBL/GenBank/DDBJ databases">
        <title>Bacillus ochoae sp. nov., Paenibacillus whitsoniae sp. nov., Paenibacillus spiritus sp. nov. Isolated from the Mars Exploration Rover during spacecraft assembly.</title>
        <authorList>
            <person name="Seuylemezian A."/>
            <person name="Vaishampayan P."/>
        </authorList>
    </citation>
    <scope>NUCLEOTIDE SEQUENCE [LARGE SCALE GENOMIC DNA]</scope>
    <source>
        <strain evidence="1 2">MER 54</strain>
    </source>
</reference>
<dbReference type="OrthoDB" id="2970258at2"/>
<comment type="caution">
    <text evidence="1">The sequence shown here is derived from an EMBL/GenBank/DDBJ whole genome shotgun (WGS) entry which is preliminary data.</text>
</comment>
<evidence type="ECO:0000313" key="1">
    <source>
        <dbReference type="EMBL" id="RTE11467.1"/>
    </source>
</evidence>
<protein>
    <submittedName>
        <fullName evidence="1">Uncharacterized protein</fullName>
    </submittedName>
</protein>
<dbReference type="Proteomes" id="UP000276128">
    <property type="component" value="Unassembled WGS sequence"/>
</dbReference>
<dbReference type="AlphaFoldDB" id="A0A430JK78"/>
<organism evidence="1 2">
    <name type="scientific">Paenibacillus whitsoniae</name>
    <dbReference type="NCBI Taxonomy" id="2496558"/>
    <lineage>
        <taxon>Bacteria</taxon>
        <taxon>Bacillati</taxon>
        <taxon>Bacillota</taxon>
        <taxon>Bacilli</taxon>
        <taxon>Bacillales</taxon>
        <taxon>Paenibacillaceae</taxon>
        <taxon>Paenibacillus</taxon>
    </lineage>
</organism>
<evidence type="ECO:0000313" key="2">
    <source>
        <dbReference type="Proteomes" id="UP000276128"/>
    </source>
</evidence>
<name>A0A430JK78_9BACL</name>
<accession>A0A430JK78</accession>
<sequence length="65" mass="6724">MALIVYFGLSSGAPGISVKEKAVAGGITLAACLLSVMLLFKPDIPGPSTWMIPVLKPLIDLLGLD</sequence>
<proteinExistence type="predicted"/>
<gene>
    <name evidence="1" type="ORF">EJQ19_01330</name>
</gene>
<dbReference type="EMBL" id="RXHU01000007">
    <property type="protein sequence ID" value="RTE11467.1"/>
    <property type="molecule type" value="Genomic_DNA"/>
</dbReference>
<dbReference type="RefSeq" id="WP_126139413.1">
    <property type="nucleotide sequence ID" value="NZ_RXHU01000007.1"/>
</dbReference>